<organism evidence="1 2">
    <name type="scientific">Xanthobacter tagetidis</name>
    <dbReference type="NCBI Taxonomy" id="60216"/>
    <lineage>
        <taxon>Bacteria</taxon>
        <taxon>Pseudomonadati</taxon>
        <taxon>Pseudomonadota</taxon>
        <taxon>Alphaproteobacteria</taxon>
        <taxon>Hyphomicrobiales</taxon>
        <taxon>Xanthobacteraceae</taxon>
        <taxon>Xanthobacter</taxon>
    </lineage>
</organism>
<dbReference type="Proteomes" id="UP000269692">
    <property type="component" value="Unassembled WGS sequence"/>
</dbReference>
<reference evidence="1 2" key="1">
    <citation type="submission" date="2018-10" db="EMBL/GenBank/DDBJ databases">
        <title>Xanthobacter tagetidis genome sequencing and assembly.</title>
        <authorList>
            <person name="Maclea K.S."/>
            <person name="Goen A.E."/>
            <person name="Fatima S.A."/>
        </authorList>
    </citation>
    <scope>NUCLEOTIDE SEQUENCE [LARGE SCALE GENOMIC DNA]</scope>
    <source>
        <strain evidence="1 2">ATCC 700314</strain>
    </source>
</reference>
<accession>A0A3L7AHN7</accession>
<protein>
    <submittedName>
        <fullName evidence="1">Uncharacterized protein</fullName>
    </submittedName>
</protein>
<sequence length="79" mass="8264">MTVVLSQRPGPSRRQVRDAFIAAGDCRQVAQGETVTWTAPIAIVTPQGEGPAELVPVTLSDGSTGVLLKDGILPRSPAR</sequence>
<comment type="caution">
    <text evidence="1">The sequence shown here is derived from an EMBL/GenBank/DDBJ whole genome shotgun (WGS) entry which is preliminary data.</text>
</comment>
<dbReference type="AlphaFoldDB" id="A0A3L7AHN7"/>
<dbReference type="EMBL" id="RCTF01000005">
    <property type="protein sequence ID" value="RLP79707.1"/>
    <property type="molecule type" value="Genomic_DNA"/>
</dbReference>
<dbReference type="RefSeq" id="WP_121622917.1">
    <property type="nucleotide sequence ID" value="NZ_JBAFVW010000007.1"/>
</dbReference>
<keyword evidence="2" id="KW-1185">Reference proteome</keyword>
<evidence type="ECO:0000313" key="1">
    <source>
        <dbReference type="EMBL" id="RLP79707.1"/>
    </source>
</evidence>
<evidence type="ECO:0000313" key="2">
    <source>
        <dbReference type="Proteomes" id="UP000269692"/>
    </source>
</evidence>
<name>A0A3L7AHN7_9HYPH</name>
<gene>
    <name evidence="1" type="ORF">D9R14_08650</name>
</gene>
<proteinExistence type="predicted"/>